<dbReference type="PANTHER" id="PTHR35174:SF1">
    <property type="entry name" value="BLL0086 PROTEIN"/>
    <property type="match status" value="1"/>
</dbReference>
<evidence type="ECO:0000313" key="2">
    <source>
        <dbReference type="Proteomes" id="UP001500326"/>
    </source>
</evidence>
<dbReference type="InterPro" id="IPR011008">
    <property type="entry name" value="Dimeric_a/b-barrel"/>
</dbReference>
<name>A0ABP5E7M7_9MICO</name>
<keyword evidence="2" id="KW-1185">Reference proteome</keyword>
<gene>
    <name evidence="1" type="ORF">GCM10009777_28480</name>
</gene>
<sequence>MRYFVLLKAITLPDSPPPPELMAAIATLGQEATAAGVLLDTQGLQPSATGVRVSLTGGTLSAADGPFTESKELISYALYDVRAREDAVEWTNRFLTVHRDLWPGWEGEADIVKVLGPEDYSFDPEG</sequence>
<evidence type="ECO:0008006" key="3">
    <source>
        <dbReference type="Google" id="ProtNLM"/>
    </source>
</evidence>
<dbReference type="Proteomes" id="UP001500326">
    <property type="component" value="Unassembled WGS sequence"/>
</dbReference>
<dbReference type="SUPFAM" id="SSF54909">
    <property type="entry name" value="Dimeric alpha+beta barrel"/>
    <property type="match status" value="1"/>
</dbReference>
<dbReference type="PANTHER" id="PTHR35174">
    <property type="entry name" value="BLL7171 PROTEIN-RELATED"/>
    <property type="match status" value="1"/>
</dbReference>
<dbReference type="RefSeq" id="WP_344063557.1">
    <property type="nucleotide sequence ID" value="NZ_BAAAOH010000001.1"/>
</dbReference>
<comment type="caution">
    <text evidence="1">The sequence shown here is derived from an EMBL/GenBank/DDBJ whole genome shotgun (WGS) entry which is preliminary data.</text>
</comment>
<dbReference type="EMBL" id="BAAAOH010000001">
    <property type="protein sequence ID" value="GAA1991401.1"/>
    <property type="molecule type" value="Genomic_DNA"/>
</dbReference>
<organism evidence="1 2">
    <name type="scientific">Microbacterium pumilum</name>
    <dbReference type="NCBI Taxonomy" id="344165"/>
    <lineage>
        <taxon>Bacteria</taxon>
        <taxon>Bacillati</taxon>
        <taxon>Actinomycetota</taxon>
        <taxon>Actinomycetes</taxon>
        <taxon>Micrococcales</taxon>
        <taxon>Microbacteriaceae</taxon>
        <taxon>Microbacterium</taxon>
    </lineage>
</organism>
<reference evidence="2" key="1">
    <citation type="journal article" date="2019" name="Int. J. Syst. Evol. Microbiol.">
        <title>The Global Catalogue of Microorganisms (GCM) 10K type strain sequencing project: providing services to taxonomists for standard genome sequencing and annotation.</title>
        <authorList>
            <consortium name="The Broad Institute Genomics Platform"/>
            <consortium name="The Broad Institute Genome Sequencing Center for Infectious Disease"/>
            <person name="Wu L."/>
            <person name="Ma J."/>
        </authorList>
    </citation>
    <scope>NUCLEOTIDE SEQUENCE [LARGE SCALE GENOMIC DNA]</scope>
    <source>
        <strain evidence="2">JCM 14902</strain>
    </source>
</reference>
<protein>
    <recommendedName>
        <fullName evidence="3">YCII-related domain-containing protein</fullName>
    </recommendedName>
</protein>
<accession>A0ABP5E7M7</accession>
<dbReference type="Gene3D" id="3.30.70.1060">
    <property type="entry name" value="Dimeric alpha+beta barrel"/>
    <property type="match status" value="1"/>
</dbReference>
<proteinExistence type="predicted"/>
<evidence type="ECO:0000313" key="1">
    <source>
        <dbReference type="EMBL" id="GAA1991401.1"/>
    </source>
</evidence>